<dbReference type="InterPro" id="IPR036465">
    <property type="entry name" value="vWFA_dom_sf"/>
</dbReference>
<dbReference type="AlphaFoldDB" id="X6NXJ3"/>
<dbReference type="OrthoDB" id="5986014at2759"/>
<gene>
    <name evidence="2" type="ORF">RFI_06518</name>
</gene>
<dbReference type="SUPFAM" id="SSF53300">
    <property type="entry name" value="vWA-like"/>
    <property type="match status" value="1"/>
</dbReference>
<dbReference type="InterPro" id="IPR002035">
    <property type="entry name" value="VWF_A"/>
</dbReference>
<dbReference type="CDD" id="cd00198">
    <property type="entry name" value="vWFA"/>
    <property type="match status" value="1"/>
</dbReference>
<keyword evidence="3" id="KW-1185">Reference proteome</keyword>
<dbReference type="PROSITE" id="PS50234">
    <property type="entry name" value="VWFA"/>
    <property type="match status" value="1"/>
</dbReference>
<evidence type="ECO:0000313" key="3">
    <source>
        <dbReference type="Proteomes" id="UP000023152"/>
    </source>
</evidence>
<comment type="caution">
    <text evidence="2">The sequence shown here is derived from an EMBL/GenBank/DDBJ whole genome shotgun (WGS) entry which is preliminary data.</text>
</comment>
<feature type="domain" description="VWFA" evidence="1">
    <location>
        <begin position="122"/>
        <end position="311"/>
    </location>
</feature>
<proteinExistence type="predicted"/>
<dbReference type="Gene3D" id="3.40.50.410">
    <property type="entry name" value="von Willebrand factor, type A domain"/>
    <property type="match status" value="1"/>
</dbReference>
<dbReference type="Pfam" id="PF00092">
    <property type="entry name" value="VWA"/>
    <property type="match status" value="1"/>
</dbReference>
<sequence>MITGVLMDVSGSMKSKLNLDAVKFDKEEVTRAQTVFNTIFDLIKEDNSFRRADEKMFALAFGLVNEEVRFCDLITLLDCLEPVCDINTCRSLLAKYNIKNVSSYIKRCDNSQMHRIVGHEPLIQMVIEGGAPYCRQYIQEHLSEEDAGFLFVNFAKRSDSLPKVIQELPYACKYGVLSVATKVVVPKSEEKRIASKIVKMAQDSLLWDQKKKARSREEVIAVIDKLSLRYGSFSKPFSSEQLRKLLADINPYIYGQTPMCETLRFTQKMFEVHSKEGQIKVLLIISDGDATDGDPVPLAKSIRNSGVTIISCLLTEEQTLKPKILYDKEDEKWYEQHAKCLP</sequence>
<dbReference type="Proteomes" id="UP000023152">
    <property type="component" value="Unassembled WGS sequence"/>
</dbReference>
<reference evidence="2 3" key="1">
    <citation type="journal article" date="2013" name="Curr. Biol.">
        <title>The Genome of the Foraminiferan Reticulomyxa filosa.</title>
        <authorList>
            <person name="Glockner G."/>
            <person name="Hulsmann N."/>
            <person name="Schleicher M."/>
            <person name="Noegel A.A."/>
            <person name="Eichinger L."/>
            <person name="Gallinger C."/>
            <person name="Pawlowski J."/>
            <person name="Sierra R."/>
            <person name="Euteneuer U."/>
            <person name="Pillet L."/>
            <person name="Moustafa A."/>
            <person name="Platzer M."/>
            <person name="Groth M."/>
            <person name="Szafranski K."/>
            <person name="Schliwa M."/>
        </authorList>
    </citation>
    <scope>NUCLEOTIDE SEQUENCE [LARGE SCALE GENOMIC DNA]</scope>
</reference>
<protein>
    <recommendedName>
        <fullName evidence="1">VWFA domain-containing protein</fullName>
    </recommendedName>
</protein>
<evidence type="ECO:0000259" key="1">
    <source>
        <dbReference type="PROSITE" id="PS50234"/>
    </source>
</evidence>
<accession>X6NXJ3</accession>
<organism evidence="2 3">
    <name type="scientific">Reticulomyxa filosa</name>
    <dbReference type="NCBI Taxonomy" id="46433"/>
    <lineage>
        <taxon>Eukaryota</taxon>
        <taxon>Sar</taxon>
        <taxon>Rhizaria</taxon>
        <taxon>Retaria</taxon>
        <taxon>Foraminifera</taxon>
        <taxon>Monothalamids</taxon>
        <taxon>Reticulomyxidae</taxon>
        <taxon>Reticulomyxa</taxon>
    </lineage>
</organism>
<dbReference type="EMBL" id="ASPP01005403">
    <property type="protein sequence ID" value="ETO30603.1"/>
    <property type="molecule type" value="Genomic_DNA"/>
</dbReference>
<name>X6NXJ3_RETFI</name>
<evidence type="ECO:0000313" key="2">
    <source>
        <dbReference type="EMBL" id="ETO30603.1"/>
    </source>
</evidence>